<name>A0ABV8E890_9HYPH</name>
<dbReference type="PANTHER" id="PTHR18901">
    <property type="entry name" value="2-DEOXYGLUCOSE-6-PHOSPHATE PHOSPHATASE 2"/>
    <property type="match status" value="1"/>
</dbReference>
<dbReference type="InterPro" id="IPR023214">
    <property type="entry name" value="HAD_sf"/>
</dbReference>
<reference evidence="2" key="1">
    <citation type="journal article" date="2019" name="Int. J. Syst. Evol. Microbiol.">
        <title>The Global Catalogue of Microorganisms (GCM) 10K type strain sequencing project: providing services to taxonomists for standard genome sequencing and annotation.</title>
        <authorList>
            <consortium name="The Broad Institute Genomics Platform"/>
            <consortium name="The Broad Institute Genome Sequencing Center for Infectious Disease"/>
            <person name="Wu L."/>
            <person name="Ma J."/>
        </authorList>
    </citation>
    <scope>NUCLEOTIDE SEQUENCE [LARGE SCALE GENOMIC DNA]</scope>
    <source>
        <strain evidence="2">TBRC 5781</strain>
    </source>
</reference>
<dbReference type="SFLD" id="SFLDG01129">
    <property type="entry name" value="C1.5:_HAD__Beta-PGM__Phosphata"/>
    <property type="match status" value="1"/>
</dbReference>
<accession>A0ABV8E890</accession>
<dbReference type="InterPro" id="IPR006439">
    <property type="entry name" value="HAD-SF_hydro_IA"/>
</dbReference>
<dbReference type="SFLD" id="SFLDS00003">
    <property type="entry name" value="Haloacid_Dehalogenase"/>
    <property type="match status" value="1"/>
</dbReference>
<gene>
    <name evidence="1" type="ORF">ACFOVS_07465</name>
</gene>
<keyword evidence="2" id="KW-1185">Reference proteome</keyword>
<dbReference type="SUPFAM" id="SSF56784">
    <property type="entry name" value="HAD-like"/>
    <property type="match status" value="1"/>
</dbReference>
<dbReference type="NCBIfam" id="TIGR01509">
    <property type="entry name" value="HAD-SF-IA-v3"/>
    <property type="match status" value="1"/>
</dbReference>
<organism evidence="1 2">
    <name type="scientific">Rhizobium lemnae</name>
    <dbReference type="NCBI Taxonomy" id="1214924"/>
    <lineage>
        <taxon>Bacteria</taxon>
        <taxon>Pseudomonadati</taxon>
        <taxon>Pseudomonadota</taxon>
        <taxon>Alphaproteobacteria</taxon>
        <taxon>Hyphomicrobiales</taxon>
        <taxon>Rhizobiaceae</taxon>
        <taxon>Rhizobium/Agrobacterium group</taxon>
        <taxon>Rhizobium</taxon>
    </lineage>
</organism>
<protein>
    <submittedName>
        <fullName evidence="1">HAD family hydrolase</fullName>
    </submittedName>
</protein>
<keyword evidence="1" id="KW-0378">Hydrolase</keyword>
<dbReference type="RefSeq" id="WP_247260787.1">
    <property type="nucleotide sequence ID" value="NZ_JALJQZ010000012.1"/>
</dbReference>
<dbReference type="EMBL" id="JBHSBD010000028">
    <property type="protein sequence ID" value="MFC3967967.1"/>
    <property type="molecule type" value="Genomic_DNA"/>
</dbReference>
<sequence>MHLPLPRPPKAVIFDMDGLLLDTEVLYRQSIISAAAHHDLPIGPSIYEGMLGRPWISIADLLREHYGTDFDADGFRQVWLAHFDLLTETELRLKAGVSELLDVLDALELPRAVCTSSAHFQVEHHLGTLGILDRFHHVIAQGDYPRGKPHPEPYLAAAARIGVDPADCLALEDSYNGIRSAASAGMMAVMVPDLLQPTDDIRAICTQVAESLVHCCAFFDQHPARQTVRTA</sequence>
<evidence type="ECO:0000313" key="2">
    <source>
        <dbReference type="Proteomes" id="UP001595697"/>
    </source>
</evidence>
<dbReference type="Gene3D" id="1.10.150.240">
    <property type="entry name" value="Putative phosphatase, domain 2"/>
    <property type="match status" value="1"/>
</dbReference>
<dbReference type="PANTHER" id="PTHR18901:SF38">
    <property type="entry name" value="PSEUDOURIDINE-5'-PHOSPHATASE"/>
    <property type="match status" value="1"/>
</dbReference>
<dbReference type="Proteomes" id="UP001595697">
    <property type="component" value="Unassembled WGS sequence"/>
</dbReference>
<proteinExistence type="predicted"/>
<dbReference type="InterPro" id="IPR036412">
    <property type="entry name" value="HAD-like_sf"/>
</dbReference>
<dbReference type="Pfam" id="PF00702">
    <property type="entry name" value="Hydrolase"/>
    <property type="match status" value="1"/>
</dbReference>
<dbReference type="InterPro" id="IPR023198">
    <property type="entry name" value="PGP-like_dom2"/>
</dbReference>
<dbReference type="GO" id="GO:0016787">
    <property type="term" value="F:hydrolase activity"/>
    <property type="evidence" value="ECO:0007669"/>
    <property type="project" value="UniProtKB-KW"/>
</dbReference>
<evidence type="ECO:0000313" key="1">
    <source>
        <dbReference type="EMBL" id="MFC3967967.1"/>
    </source>
</evidence>
<dbReference type="CDD" id="cd07505">
    <property type="entry name" value="HAD_BPGM-like"/>
    <property type="match status" value="1"/>
</dbReference>
<comment type="caution">
    <text evidence="1">The sequence shown here is derived from an EMBL/GenBank/DDBJ whole genome shotgun (WGS) entry which is preliminary data.</text>
</comment>
<dbReference type="Gene3D" id="3.40.50.1000">
    <property type="entry name" value="HAD superfamily/HAD-like"/>
    <property type="match status" value="1"/>
</dbReference>